<sequence>MTELTTLSARDLLGKLKTKEVSSEEVMRACLARIEAENPRVNAIVALRDADQLIQEARAQDQARETGDTPAGALQGLPLAIKDTANAAGLPGTLGSPILKDFIPKADDLHVARMRAAGIIVIGKTNVPEFGLGSHSVNPVYGASCNPYDTGRSIGGSSGGAAAALATGMQWLLDGSDMMGSLRNPAGWGNVYGFRPSYGLVPNDPGKELFLSPMATAGPMARCPDDLALLLDVQAGRDPGVPFSHGDGPFSGALNADLTGRRIGWLGDWGGAWPMEDGVLATCEAALKTFEDLGCTVEPLAAPFPAEDLWQSWIDLRSLAVAGSVGPLFDNPKYRPLIREDAVWEIERGRALSASEILRASSIRSAWYRAAAALFARYDALIAPTAQVWPFPVDWAHPKVIAGQAMDTYHRWMECVIPASLIGLPGLAVPAGFGAGGLPMGLQLIGPYRGDLGVLQLAQGYHLATDWPSRRPPPRAGG</sequence>
<dbReference type="InterPro" id="IPR023631">
    <property type="entry name" value="Amidase_dom"/>
</dbReference>
<dbReference type="SUPFAM" id="SSF75304">
    <property type="entry name" value="Amidase signature (AS) enzymes"/>
    <property type="match status" value="1"/>
</dbReference>
<protein>
    <submittedName>
        <fullName evidence="2">Amidase</fullName>
    </submittedName>
</protein>
<dbReference type="EMBL" id="FOLX01000001">
    <property type="protein sequence ID" value="SFC98000.1"/>
    <property type="molecule type" value="Genomic_DNA"/>
</dbReference>
<dbReference type="AlphaFoldDB" id="A0A1I1NW97"/>
<dbReference type="PANTHER" id="PTHR11895:SF76">
    <property type="entry name" value="INDOLEACETAMIDE HYDROLASE"/>
    <property type="match status" value="1"/>
</dbReference>
<dbReference type="NCBIfam" id="NF005686">
    <property type="entry name" value="PRK07486.1"/>
    <property type="match status" value="1"/>
</dbReference>
<keyword evidence="3" id="KW-1185">Reference proteome</keyword>
<gene>
    <name evidence="2" type="ORF">SAMN05421762_3014</name>
</gene>
<evidence type="ECO:0000313" key="3">
    <source>
        <dbReference type="Proteomes" id="UP000231644"/>
    </source>
</evidence>
<dbReference type="STRING" id="517719.SAMN05421762_3014"/>
<dbReference type="RefSeq" id="WP_093446290.1">
    <property type="nucleotide sequence ID" value="NZ_FNZG01000001.1"/>
</dbReference>
<evidence type="ECO:0000259" key="1">
    <source>
        <dbReference type="Pfam" id="PF01425"/>
    </source>
</evidence>
<dbReference type="Gene3D" id="3.90.1300.10">
    <property type="entry name" value="Amidase signature (AS) domain"/>
    <property type="match status" value="1"/>
</dbReference>
<dbReference type="Pfam" id="PF01425">
    <property type="entry name" value="Amidase"/>
    <property type="match status" value="1"/>
</dbReference>
<evidence type="ECO:0000313" key="2">
    <source>
        <dbReference type="EMBL" id="SFC98000.1"/>
    </source>
</evidence>
<dbReference type="Proteomes" id="UP000231644">
    <property type="component" value="Unassembled WGS sequence"/>
</dbReference>
<organism evidence="2 3">
    <name type="scientific">Pseudooceanicola nitratireducens</name>
    <dbReference type="NCBI Taxonomy" id="517719"/>
    <lineage>
        <taxon>Bacteria</taxon>
        <taxon>Pseudomonadati</taxon>
        <taxon>Pseudomonadota</taxon>
        <taxon>Alphaproteobacteria</taxon>
        <taxon>Rhodobacterales</taxon>
        <taxon>Paracoccaceae</taxon>
        <taxon>Pseudooceanicola</taxon>
    </lineage>
</organism>
<name>A0A1I1NW97_9RHOB</name>
<dbReference type="GO" id="GO:0003824">
    <property type="term" value="F:catalytic activity"/>
    <property type="evidence" value="ECO:0007669"/>
    <property type="project" value="InterPro"/>
</dbReference>
<accession>A0A1I1NW97</accession>
<dbReference type="InterPro" id="IPR000120">
    <property type="entry name" value="Amidase"/>
</dbReference>
<dbReference type="InterPro" id="IPR036928">
    <property type="entry name" value="AS_sf"/>
</dbReference>
<dbReference type="OrthoDB" id="9777859at2"/>
<reference evidence="2 3" key="1">
    <citation type="submission" date="2016-10" db="EMBL/GenBank/DDBJ databases">
        <authorList>
            <person name="de Groot N.N."/>
        </authorList>
    </citation>
    <scope>NUCLEOTIDE SEQUENCE [LARGE SCALE GENOMIC DNA]</scope>
    <source>
        <strain evidence="2 3">DSM 29619</strain>
    </source>
</reference>
<feature type="domain" description="Amidase" evidence="1">
    <location>
        <begin position="25"/>
        <end position="453"/>
    </location>
</feature>
<proteinExistence type="predicted"/>
<dbReference type="PANTHER" id="PTHR11895">
    <property type="entry name" value="TRANSAMIDASE"/>
    <property type="match status" value="1"/>
</dbReference>